<accession>A0A4D7DXF7</accession>
<feature type="region of interest" description="Disordered" evidence="1">
    <location>
        <begin position="1"/>
        <end position="76"/>
    </location>
</feature>
<evidence type="ECO:0000256" key="1">
    <source>
        <dbReference type="SAM" id="MobiDB-lite"/>
    </source>
</evidence>
<evidence type="ECO:0000313" key="4">
    <source>
        <dbReference type="Proteomes" id="UP000298545"/>
    </source>
</evidence>
<evidence type="ECO:0000313" key="5">
    <source>
        <dbReference type="Proteomes" id="UP000826513"/>
    </source>
</evidence>
<dbReference type="Proteomes" id="UP000298545">
    <property type="component" value="Chromosome linear"/>
</dbReference>
<protein>
    <submittedName>
        <fullName evidence="2">Uncharacterized protein</fullName>
    </submittedName>
</protein>
<feature type="compositionally biased region" description="Basic and acidic residues" evidence="1">
    <location>
        <begin position="54"/>
        <end position="76"/>
    </location>
</feature>
<sequence length="76" mass="8417">MSQKSDLDKIHRDAQPQFAPGKKTSDNNGVASAKPTVITKSDDATVNKLPPGTKKPEKDWDINYDERDTNEGDFRG</sequence>
<evidence type="ECO:0000313" key="2">
    <source>
        <dbReference type="EMBL" id="QCJ00158.1"/>
    </source>
</evidence>
<reference evidence="2 4" key="1">
    <citation type="submission" date="2019-04" db="EMBL/GenBank/DDBJ databases">
        <title>Complete genome sequence of Agrobacterium larrymoorei CFBP5473.</title>
        <authorList>
            <person name="Haryono M."/>
            <person name="Chou L."/>
            <person name="Lin Y.-C."/>
            <person name="Lai E.-M."/>
            <person name="Kuo C.-H."/>
        </authorList>
    </citation>
    <scope>NUCLEOTIDE SEQUENCE [LARGE SCALE GENOMIC DNA]</scope>
    <source>
        <strain evidence="2 4">CFBP5473</strain>
    </source>
</reference>
<dbReference type="EMBL" id="CP072168">
    <property type="protein sequence ID" value="QYA09399.1"/>
    <property type="molecule type" value="Genomic_DNA"/>
</dbReference>
<dbReference type="AlphaFoldDB" id="A0A4D7DXF7"/>
<proteinExistence type="predicted"/>
<dbReference type="Proteomes" id="UP000826513">
    <property type="component" value="Chromosome 2"/>
</dbReference>
<dbReference type="KEGG" id="alf:CFBP5473_19715"/>
<dbReference type="OrthoDB" id="8117066at2"/>
<dbReference type="RefSeq" id="WP_027676357.1">
    <property type="nucleotide sequence ID" value="NZ_CP039692.1"/>
</dbReference>
<gene>
    <name evidence="2" type="ORF">CFBP5473_19715</name>
    <name evidence="3" type="ORF">J5285_18640</name>
</gene>
<name>A0A4D7DXF7_9HYPH</name>
<organism evidence="2 4">
    <name type="scientific">Agrobacterium larrymoorei</name>
    <dbReference type="NCBI Taxonomy" id="160699"/>
    <lineage>
        <taxon>Bacteria</taxon>
        <taxon>Pseudomonadati</taxon>
        <taxon>Pseudomonadota</taxon>
        <taxon>Alphaproteobacteria</taxon>
        <taxon>Hyphomicrobiales</taxon>
        <taxon>Rhizobiaceae</taxon>
        <taxon>Rhizobium/Agrobacterium group</taxon>
        <taxon>Agrobacterium</taxon>
    </lineage>
</organism>
<dbReference type="EMBL" id="CP039692">
    <property type="protein sequence ID" value="QCJ00158.1"/>
    <property type="molecule type" value="Genomic_DNA"/>
</dbReference>
<keyword evidence="5" id="KW-1185">Reference proteome</keyword>
<dbReference type="STRING" id="1367849.GCA_000518585_03777"/>
<reference evidence="3 5" key="2">
    <citation type="submission" date="2021-03" db="EMBL/GenBank/DDBJ databases">
        <title>Rapid diversification of plasmids in a genus of pathogenic and nitrogen fixing bacteria.</title>
        <authorList>
            <person name="Weisberg A.J."/>
            <person name="Miller M."/>
            <person name="Ream W."/>
            <person name="Grunwald N.J."/>
            <person name="Chang J.H."/>
        </authorList>
    </citation>
    <scope>NUCLEOTIDE SEQUENCE [LARGE SCALE GENOMIC DNA]</scope>
    <source>
        <strain evidence="3 5">AF3.44</strain>
    </source>
</reference>
<evidence type="ECO:0000313" key="3">
    <source>
        <dbReference type="EMBL" id="QYA09399.1"/>
    </source>
</evidence>
<feature type="compositionally biased region" description="Basic and acidic residues" evidence="1">
    <location>
        <begin position="1"/>
        <end position="14"/>
    </location>
</feature>